<proteinExistence type="predicted"/>
<gene>
    <name evidence="2" type="ORF">UAS_01321</name>
</gene>
<sequence>MVYFEKMKKLIRNNQKYLVAIIVIAFMLLLLYSPIIFDGWKLSFTNVTYSFSPFDSLGVKTKGPFLSDPADNVYPIAYQSIHNLTFTSWISMLGIGAPQSMSIYLFFLNYVYLLPFDIAPLVISIVKVLIAFFAMYFYMKHLKISRIGCYISSVSYALCSTMVVWHGWPHSEVTMLAPLLFLVMDLLLEKIKVSTIVCGSLIIFCMLVAGMPTYTAYFMYLVGCYVLYYGLKKYWNDKRKLLGYFFSFFACVVLGALLSLPYTLELLQTVGGNGYNDSRKGLAEAKLSLDYLRTLFFPYVREDLTIHVNEATLYTGILAMVSLPLSFLNIKKKPKDMFFLVSLIVLFILVFTNLLSPIYQMLPLVNTSIRYRLIVLINFSLSVLVGLNIGDIFENLADYKKKKFFFVSLLGIGIGFFYIAYSIIDSYKLSKALNEQVDTAKLVLIALFVICVITLFVKNRVTITLCKLSLIILVIIDMAGFGSYYLPLISNDASVIPPITDSLSYVKENTKNQEKTASIGQWTFFASNNMYYNIRDVRGHNFVYTNKDIKNYYEAIDDEAYSTPTRIAFHKIDNENLLKYLGVKYILSESEGASDREPFISGVTPLREFYEGEKVFTQTFTATENNLSTLKLMIGTYQGKFTEQDSVAIQLIDLQSDEIIRQASTSLYKQKDNDYITFSFDPIGNSKDTEYKLVIKTNVQEEHKITFYASNEKSYEGDFSETDYRGNLVLQPFYSTQNERIGGDGITVRELEDFSQQIQLTDEIITEKTSKDVLSSMENNYRKNRVYFSKEDNYPNVLNSNKLSAEESISSPVNNRDGTISFDATVDESRVVLINEYNDGNWDAYIDGQKTTVYKGNYLFRAIVIPKGNHTIVLKHNSKSLFISWIVTGVTVVVLLILVLFRKKLQILLSKYGITV</sequence>
<dbReference type="InterPro" id="IPR018580">
    <property type="entry name" value="Uncharacterised_YfhO"/>
</dbReference>
<comment type="caution">
    <text evidence="2">The sequence shown here is derived from an EMBL/GenBank/DDBJ whole genome shotgun (WGS) entry which is preliminary data.</text>
</comment>
<dbReference type="PATRIC" id="fig|1158606.3.peg.1278"/>
<dbReference type="AlphaFoldDB" id="R2SFA5"/>
<feature type="transmembrane region" description="Helical" evidence="1">
    <location>
        <begin position="311"/>
        <end position="330"/>
    </location>
</feature>
<keyword evidence="1" id="KW-0812">Transmembrane</keyword>
<dbReference type="eggNOG" id="COG4485">
    <property type="taxonomic scope" value="Bacteria"/>
</dbReference>
<dbReference type="GeneID" id="78365437"/>
<feature type="transmembrane region" description="Helical" evidence="1">
    <location>
        <begin position="17"/>
        <end position="37"/>
    </location>
</feature>
<reference evidence="2 3" key="1">
    <citation type="submission" date="2013-02" db="EMBL/GenBank/DDBJ databases">
        <title>The Genome Sequence of Enterococcus asini ATCC_700915.</title>
        <authorList>
            <consortium name="The Broad Institute Genome Sequencing Platform"/>
            <consortium name="The Broad Institute Genome Sequencing Center for Infectious Disease"/>
            <person name="Earl A.M."/>
            <person name="Gilmore M.S."/>
            <person name="Lebreton F."/>
            <person name="Walker B."/>
            <person name="Young S.K."/>
            <person name="Zeng Q."/>
            <person name="Gargeya S."/>
            <person name="Fitzgerald M."/>
            <person name="Haas B."/>
            <person name="Abouelleil A."/>
            <person name="Alvarado L."/>
            <person name="Arachchi H.M."/>
            <person name="Berlin A.M."/>
            <person name="Chapman S.B."/>
            <person name="Dewar J."/>
            <person name="Goldberg J."/>
            <person name="Griggs A."/>
            <person name="Gujja S."/>
            <person name="Hansen M."/>
            <person name="Howarth C."/>
            <person name="Imamovic A."/>
            <person name="Larimer J."/>
            <person name="McCowan C."/>
            <person name="Murphy C."/>
            <person name="Neiman D."/>
            <person name="Pearson M."/>
            <person name="Priest M."/>
            <person name="Roberts A."/>
            <person name="Saif S."/>
            <person name="Shea T."/>
            <person name="Sisk P."/>
            <person name="Sykes S."/>
            <person name="Wortman J."/>
            <person name="Nusbaum C."/>
            <person name="Birren B."/>
        </authorList>
    </citation>
    <scope>NUCLEOTIDE SEQUENCE [LARGE SCALE GENOMIC DNA]</scope>
    <source>
        <strain evidence="2 3">ATCC 700915</strain>
    </source>
</reference>
<feature type="transmembrane region" description="Helical" evidence="1">
    <location>
        <begin position="337"/>
        <end position="359"/>
    </location>
</feature>
<dbReference type="STRING" id="57732.RU94_GL001443"/>
<dbReference type="Pfam" id="PF09586">
    <property type="entry name" value="YfhO"/>
    <property type="match status" value="1"/>
</dbReference>
<dbReference type="PANTHER" id="PTHR38454">
    <property type="entry name" value="INTEGRAL MEMBRANE PROTEIN-RELATED"/>
    <property type="match status" value="1"/>
</dbReference>
<feature type="transmembrane region" description="Helical" evidence="1">
    <location>
        <begin position="118"/>
        <end position="138"/>
    </location>
</feature>
<feature type="transmembrane region" description="Helical" evidence="1">
    <location>
        <begin position="439"/>
        <end position="457"/>
    </location>
</feature>
<evidence type="ECO:0000313" key="2">
    <source>
        <dbReference type="EMBL" id="EOH86859.1"/>
    </source>
</evidence>
<dbReference type="HOGENOM" id="CLU_317787_0_0_9"/>
<keyword evidence="3" id="KW-1185">Reference proteome</keyword>
<dbReference type="Proteomes" id="UP000013777">
    <property type="component" value="Unassembled WGS sequence"/>
</dbReference>
<feature type="transmembrane region" description="Helical" evidence="1">
    <location>
        <begin position="215"/>
        <end position="231"/>
    </location>
</feature>
<feature type="transmembrane region" description="Helical" evidence="1">
    <location>
        <begin position="371"/>
        <end position="392"/>
    </location>
</feature>
<dbReference type="RefSeq" id="WP_010753963.1">
    <property type="nucleotide sequence ID" value="NZ_ASVU01000001.1"/>
</dbReference>
<protein>
    <recommendedName>
        <fullName evidence="4">Bacterial membrane protein YfhO</fullName>
    </recommendedName>
</protein>
<evidence type="ECO:0008006" key="4">
    <source>
        <dbReference type="Google" id="ProtNLM"/>
    </source>
</evidence>
<dbReference type="PANTHER" id="PTHR38454:SF1">
    <property type="entry name" value="INTEGRAL MEMBRANE PROTEIN"/>
    <property type="match status" value="1"/>
</dbReference>
<organism evidence="2 3">
    <name type="scientific">Enterococcus asini ATCC 700915</name>
    <dbReference type="NCBI Taxonomy" id="1158606"/>
    <lineage>
        <taxon>Bacteria</taxon>
        <taxon>Bacillati</taxon>
        <taxon>Bacillota</taxon>
        <taxon>Bacilli</taxon>
        <taxon>Lactobacillales</taxon>
        <taxon>Enterococcaceae</taxon>
        <taxon>Enterococcus</taxon>
    </lineage>
</organism>
<dbReference type="EMBL" id="AJAP01000012">
    <property type="protein sequence ID" value="EOH86859.1"/>
    <property type="molecule type" value="Genomic_DNA"/>
</dbReference>
<feature type="transmembrane region" description="Helical" evidence="1">
    <location>
        <begin position="882"/>
        <end position="901"/>
    </location>
</feature>
<feature type="transmembrane region" description="Helical" evidence="1">
    <location>
        <begin position="464"/>
        <end position="486"/>
    </location>
</feature>
<accession>R2SFA5</accession>
<name>R2SFA5_9ENTE</name>
<keyword evidence="1" id="KW-1133">Transmembrane helix</keyword>
<feature type="transmembrane region" description="Helical" evidence="1">
    <location>
        <begin position="243"/>
        <end position="264"/>
    </location>
</feature>
<evidence type="ECO:0000256" key="1">
    <source>
        <dbReference type="SAM" id="Phobius"/>
    </source>
</evidence>
<feature type="transmembrane region" description="Helical" evidence="1">
    <location>
        <begin position="147"/>
        <end position="165"/>
    </location>
</feature>
<evidence type="ECO:0000313" key="3">
    <source>
        <dbReference type="Proteomes" id="UP000013777"/>
    </source>
</evidence>
<keyword evidence="1" id="KW-0472">Membrane</keyword>
<feature type="transmembrane region" description="Helical" evidence="1">
    <location>
        <begin position="404"/>
        <end position="424"/>
    </location>
</feature>